<evidence type="ECO:0000313" key="2">
    <source>
        <dbReference type="Proteomes" id="UP000735302"/>
    </source>
</evidence>
<dbReference type="Proteomes" id="UP000735302">
    <property type="component" value="Unassembled WGS sequence"/>
</dbReference>
<reference evidence="1 2" key="1">
    <citation type="journal article" date="2021" name="Elife">
        <title>Chloroplast acquisition without the gene transfer in kleptoplastic sea slugs, Plakobranchus ocellatus.</title>
        <authorList>
            <person name="Maeda T."/>
            <person name="Takahashi S."/>
            <person name="Yoshida T."/>
            <person name="Shimamura S."/>
            <person name="Takaki Y."/>
            <person name="Nagai Y."/>
            <person name="Toyoda A."/>
            <person name="Suzuki Y."/>
            <person name="Arimoto A."/>
            <person name="Ishii H."/>
            <person name="Satoh N."/>
            <person name="Nishiyama T."/>
            <person name="Hasebe M."/>
            <person name="Maruyama T."/>
            <person name="Minagawa J."/>
            <person name="Obokata J."/>
            <person name="Shigenobu S."/>
        </authorList>
    </citation>
    <scope>NUCLEOTIDE SEQUENCE [LARGE SCALE GENOMIC DNA]</scope>
</reference>
<dbReference type="AlphaFoldDB" id="A0AAV4C9E5"/>
<protein>
    <submittedName>
        <fullName evidence="1">Uncharacterized protein</fullName>
    </submittedName>
</protein>
<comment type="caution">
    <text evidence="1">The sequence shown here is derived from an EMBL/GenBank/DDBJ whole genome shotgun (WGS) entry which is preliminary data.</text>
</comment>
<organism evidence="1 2">
    <name type="scientific">Plakobranchus ocellatus</name>
    <dbReference type="NCBI Taxonomy" id="259542"/>
    <lineage>
        <taxon>Eukaryota</taxon>
        <taxon>Metazoa</taxon>
        <taxon>Spiralia</taxon>
        <taxon>Lophotrochozoa</taxon>
        <taxon>Mollusca</taxon>
        <taxon>Gastropoda</taxon>
        <taxon>Heterobranchia</taxon>
        <taxon>Euthyneura</taxon>
        <taxon>Panpulmonata</taxon>
        <taxon>Sacoglossa</taxon>
        <taxon>Placobranchoidea</taxon>
        <taxon>Plakobranchidae</taxon>
        <taxon>Plakobranchus</taxon>
    </lineage>
</organism>
<evidence type="ECO:0000313" key="1">
    <source>
        <dbReference type="EMBL" id="GFO28167.1"/>
    </source>
</evidence>
<gene>
    <name evidence="1" type="ORF">PoB_005467200</name>
</gene>
<proteinExistence type="predicted"/>
<dbReference type="EMBL" id="BLXT01006003">
    <property type="protein sequence ID" value="GFO28167.1"/>
    <property type="molecule type" value="Genomic_DNA"/>
</dbReference>
<sequence length="99" mass="10534">MTAAPPSADLNLVPCPMMTINLRSQSGAQFLGNRETQFVCLYESQLQIIFRIGMFSLSVSPFVKLPPKLGGIGGIEDSEPALRSTGTLLSTVRAPPPAS</sequence>
<keyword evidence="2" id="KW-1185">Reference proteome</keyword>
<name>A0AAV4C9E5_9GAST</name>
<accession>A0AAV4C9E5</accession>